<dbReference type="AlphaFoldDB" id="A0A550BSP5"/>
<comment type="caution">
    <text evidence="1">The sequence shown here is derived from an EMBL/GenBank/DDBJ whole genome shotgun (WGS) entry which is preliminary data.</text>
</comment>
<evidence type="ECO:0000313" key="1">
    <source>
        <dbReference type="EMBL" id="TRM55567.1"/>
    </source>
</evidence>
<gene>
    <name evidence="1" type="ORF">BD626DRAFT_524700</name>
</gene>
<organism evidence="1 2">
    <name type="scientific">Schizophyllum amplum</name>
    <dbReference type="NCBI Taxonomy" id="97359"/>
    <lineage>
        <taxon>Eukaryota</taxon>
        <taxon>Fungi</taxon>
        <taxon>Dikarya</taxon>
        <taxon>Basidiomycota</taxon>
        <taxon>Agaricomycotina</taxon>
        <taxon>Agaricomycetes</taxon>
        <taxon>Agaricomycetidae</taxon>
        <taxon>Agaricales</taxon>
        <taxon>Schizophyllaceae</taxon>
        <taxon>Schizophyllum</taxon>
    </lineage>
</organism>
<accession>A0A550BSP5</accession>
<sequence length="129" mass="14035">MRLDACMRLDAGCGKLVVLLYSMFLLFRPPLDGHPFALPHIQYNPIAAQGALFYATGDGWMGARAARGWTCADSGETPDWARAPAMGAAEGFFVFSDFGFGFRVSARARRDVRIGGGRRIRGYVGRSGL</sequence>
<evidence type="ECO:0000313" key="2">
    <source>
        <dbReference type="Proteomes" id="UP000320762"/>
    </source>
</evidence>
<protein>
    <submittedName>
        <fullName evidence="1">Uncharacterized protein</fullName>
    </submittedName>
</protein>
<keyword evidence="2" id="KW-1185">Reference proteome</keyword>
<dbReference type="Proteomes" id="UP000320762">
    <property type="component" value="Unassembled WGS sequence"/>
</dbReference>
<proteinExistence type="predicted"/>
<name>A0A550BSP5_9AGAR</name>
<dbReference type="EMBL" id="VDMD01000118">
    <property type="protein sequence ID" value="TRM55567.1"/>
    <property type="molecule type" value="Genomic_DNA"/>
</dbReference>
<reference evidence="1 2" key="1">
    <citation type="journal article" date="2019" name="New Phytol.">
        <title>Comparative genomics reveals unique wood-decay strategies and fruiting body development in the Schizophyllaceae.</title>
        <authorList>
            <person name="Almasi E."/>
            <person name="Sahu N."/>
            <person name="Krizsan K."/>
            <person name="Balint B."/>
            <person name="Kovacs G.M."/>
            <person name="Kiss B."/>
            <person name="Cseklye J."/>
            <person name="Drula E."/>
            <person name="Henrissat B."/>
            <person name="Nagy I."/>
            <person name="Chovatia M."/>
            <person name="Adam C."/>
            <person name="LaButti K."/>
            <person name="Lipzen A."/>
            <person name="Riley R."/>
            <person name="Grigoriev I.V."/>
            <person name="Nagy L.G."/>
        </authorList>
    </citation>
    <scope>NUCLEOTIDE SEQUENCE [LARGE SCALE GENOMIC DNA]</scope>
    <source>
        <strain evidence="1 2">NL-1724</strain>
    </source>
</reference>